<protein>
    <submittedName>
        <fullName evidence="3">Uncharacterized membrane protein HdeD (DUF308 family)</fullName>
    </submittedName>
</protein>
<gene>
    <name evidence="3" type="ORF">GGQ92_000746</name>
</gene>
<organism evidence="3 4">
    <name type="scientific">Gracilibacillus halotolerans</name>
    <dbReference type="NCBI Taxonomy" id="74386"/>
    <lineage>
        <taxon>Bacteria</taxon>
        <taxon>Bacillati</taxon>
        <taxon>Bacillota</taxon>
        <taxon>Bacilli</taxon>
        <taxon>Bacillales</taxon>
        <taxon>Bacillaceae</taxon>
        <taxon>Gracilibacillus</taxon>
    </lineage>
</organism>
<keyword evidence="4" id="KW-1185">Reference proteome</keyword>
<feature type="transmembrane region" description="Helical" evidence="1">
    <location>
        <begin position="7"/>
        <end position="25"/>
    </location>
</feature>
<keyword evidence="1" id="KW-0812">Transmembrane</keyword>
<dbReference type="Proteomes" id="UP000572212">
    <property type="component" value="Unassembled WGS sequence"/>
</dbReference>
<dbReference type="Pfam" id="PF18917">
    <property type="entry name" value="LiaI-LiaF-like_TM1"/>
    <property type="match status" value="1"/>
</dbReference>
<dbReference type="InterPro" id="IPR043726">
    <property type="entry name" value="LiaI-LiaF-like_TM1"/>
</dbReference>
<name>A0A841RHL7_9BACI</name>
<evidence type="ECO:0000259" key="2">
    <source>
        <dbReference type="Pfam" id="PF18917"/>
    </source>
</evidence>
<keyword evidence="1" id="KW-1133">Transmembrane helix</keyword>
<evidence type="ECO:0000256" key="1">
    <source>
        <dbReference type="SAM" id="Phobius"/>
    </source>
</evidence>
<keyword evidence="1" id="KW-0472">Membrane</keyword>
<comment type="caution">
    <text evidence="3">The sequence shown here is derived from an EMBL/GenBank/DDBJ whole genome shotgun (WGS) entry which is preliminary data.</text>
</comment>
<dbReference type="EMBL" id="JACHON010000001">
    <property type="protein sequence ID" value="MBB6511979.1"/>
    <property type="molecule type" value="Genomic_DNA"/>
</dbReference>
<evidence type="ECO:0000313" key="4">
    <source>
        <dbReference type="Proteomes" id="UP000572212"/>
    </source>
</evidence>
<feature type="transmembrane region" description="Helical" evidence="1">
    <location>
        <begin position="135"/>
        <end position="156"/>
    </location>
</feature>
<sequence>MKKNGLFPYLLIGVGLYFLLREWKIPILTDFYSWPTLLIIVGVAFLIHSFSTKEYKNIFPGVLLFGIGIHFHGLKYYSFWIDHWAMFTLIIGIAFLVQAWKSKKGFVPAIVLLLISFMAIFMENKPEWFGWVNTIMNWLFQSWPILLIFGGIYMLVKKK</sequence>
<dbReference type="RefSeq" id="WP_184244672.1">
    <property type="nucleotide sequence ID" value="NZ_BAAACU010000022.1"/>
</dbReference>
<dbReference type="AlphaFoldDB" id="A0A841RHL7"/>
<feature type="transmembrane region" description="Helical" evidence="1">
    <location>
        <begin position="106"/>
        <end position="123"/>
    </location>
</feature>
<proteinExistence type="predicted"/>
<accession>A0A841RHL7</accession>
<feature type="domain" description="LiaI-LiaF-like transmembrane region" evidence="2">
    <location>
        <begin position="7"/>
        <end position="46"/>
    </location>
</feature>
<reference evidence="3 4" key="1">
    <citation type="submission" date="2020-08" db="EMBL/GenBank/DDBJ databases">
        <title>Genomic Encyclopedia of Type Strains, Phase IV (KMG-IV): sequencing the most valuable type-strain genomes for metagenomic binning, comparative biology and taxonomic classification.</title>
        <authorList>
            <person name="Goeker M."/>
        </authorList>
    </citation>
    <scope>NUCLEOTIDE SEQUENCE [LARGE SCALE GENOMIC DNA]</scope>
    <source>
        <strain evidence="3 4">DSM 11805</strain>
    </source>
</reference>
<feature type="transmembrane region" description="Helical" evidence="1">
    <location>
        <begin position="57"/>
        <end position="74"/>
    </location>
</feature>
<feature type="transmembrane region" description="Helical" evidence="1">
    <location>
        <begin position="80"/>
        <end position="99"/>
    </location>
</feature>
<feature type="transmembrane region" description="Helical" evidence="1">
    <location>
        <begin position="31"/>
        <end position="50"/>
    </location>
</feature>
<evidence type="ECO:0000313" key="3">
    <source>
        <dbReference type="EMBL" id="MBB6511979.1"/>
    </source>
</evidence>